<gene>
    <name evidence="1" type="ORF">AVEN_258112_1</name>
</gene>
<dbReference type="EMBL" id="BGPR01134963">
    <property type="protein sequence ID" value="GBN54664.1"/>
    <property type="molecule type" value="Genomic_DNA"/>
</dbReference>
<keyword evidence="2" id="KW-1185">Reference proteome</keyword>
<comment type="caution">
    <text evidence="1">The sequence shown here is derived from an EMBL/GenBank/DDBJ whole genome shotgun (WGS) entry which is preliminary data.</text>
</comment>
<accession>A0A4Y2PTQ9</accession>
<reference evidence="1 2" key="1">
    <citation type="journal article" date="2019" name="Sci. Rep.">
        <title>Orb-weaving spider Araneus ventricosus genome elucidates the spidroin gene catalogue.</title>
        <authorList>
            <person name="Kono N."/>
            <person name="Nakamura H."/>
            <person name="Ohtoshi R."/>
            <person name="Moran D.A.P."/>
            <person name="Shinohara A."/>
            <person name="Yoshida Y."/>
            <person name="Fujiwara M."/>
            <person name="Mori M."/>
            <person name="Tomita M."/>
            <person name="Arakawa K."/>
        </authorList>
    </citation>
    <scope>NUCLEOTIDE SEQUENCE [LARGE SCALE GENOMIC DNA]</scope>
</reference>
<proteinExistence type="predicted"/>
<name>A0A4Y2PTQ9_ARAVE</name>
<evidence type="ECO:0000313" key="1">
    <source>
        <dbReference type="EMBL" id="GBN54664.1"/>
    </source>
</evidence>
<dbReference type="AlphaFoldDB" id="A0A4Y2PTQ9"/>
<dbReference type="Proteomes" id="UP000499080">
    <property type="component" value="Unassembled WGS sequence"/>
</dbReference>
<organism evidence="1 2">
    <name type="scientific">Araneus ventricosus</name>
    <name type="common">Orbweaver spider</name>
    <name type="synonym">Epeira ventricosa</name>
    <dbReference type="NCBI Taxonomy" id="182803"/>
    <lineage>
        <taxon>Eukaryota</taxon>
        <taxon>Metazoa</taxon>
        <taxon>Ecdysozoa</taxon>
        <taxon>Arthropoda</taxon>
        <taxon>Chelicerata</taxon>
        <taxon>Arachnida</taxon>
        <taxon>Araneae</taxon>
        <taxon>Araneomorphae</taxon>
        <taxon>Entelegynae</taxon>
        <taxon>Araneoidea</taxon>
        <taxon>Araneidae</taxon>
        <taxon>Araneus</taxon>
    </lineage>
</organism>
<evidence type="ECO:0000313" key="2">
    <source>
        <dbReference type="Proteomes" id="UP000499080"/>
    </source>
</evidence>
<feature type="non-terminal residue" evidence="1">
    <location>
        <position position="1"/>
    </location>
</feature>
<protein>
    <submittedName>
        <fullName evidence="1">Uncharacterized protein</fullName>
    </submittedName>
</protein>
<sequence>ARSRLLYLSDGPCNTSKAEAEVLMAITGHGPTPHYHRQRASPSRYCTHQDSETPPTYPVTSHPRTLSALQWDTESAGFQYK</sequence>